<dbReference type="InterPro" id="IPR002401">
    <property type="entry name" value="Cyt_P450_E_grp-I"/>
</dbReference>
<comment type="cofactor">
    <cofactor evidence="1 4">
        <name>heme</name>
        <dbReference type="ChEBI" id="CHEBI:30413"/>
    </cofactor>
</comment>
<dbReference type="GO" id="GO:0016705">
    <property type="term" value="F:oxidoreductase activity, acting on paired donors, with incorporation or reduction of molecular oxygen"/>
    <property type="evidence" value="ECO:0007669"/>
    <property type="project" value="InterPro"/>
</dbReference>
<dbReference type="PRINTS" id="PR00385">
    <property type="entry name" value="P450"/>
</dbReference>
<evidence type="ECO:0000256" key="2">
    <source>
        <dbReference type="ARBA" id="ARBA00022723"/>
    </source>
</evidence>
<keyword evidence="4 5" id="KW-0349">Heme</keyword>
<accession>A0A9P9IA56</accession>
<dbReference type="OrthoDB" id="3934656at2759"/>
<dbReference type="EMBL" id="JAGMWT010000021">
    <property type="protein sequence ID" value="KAH7112487.1"/>
    <property type="molecule type" value="Genomic_DNA"/>
</dbReference>
<keyword evidence="5" id="KW-0560">Oxidoreductase</keyword>
<evidence type="ECO:0000256" key="3">
    <source>
        <dbReference type="ARBA" id="ARBA00023004"/>
    </source>
</evidence>
<dbReference type="InterPro" id="IPR050121">
    <property type="entry name" value="Cytochrome_P450_monoxygenase"/>
</dbReference>
<proteinExistence type="inferred from homology"/>
<keyword evidence="5" id="KW-0503">Monooxygenase</keyword>
<keyword evidence="2 4" id="KW-0479">Metal-binding</keyword>
<sequence>MYRIYVGDMDVVQRRLHQQYGPIIRLAPNEVSTSELTSIPKIYRIQRPLTKTDFYPVWGGTSISTQPDTFTCTDERVHSNYRRIVNPVYTLSNVLRSENYINKCSALFIQRLGEYADRKKPIDLGTWLQMYSFDVIGEVFFGSMFGFLEKSEDHGAFMASLDALMPVLCIAAIGPSYMRPLIMASAIVIPAAFRAVKAVDGIRKAAVEAVGKRQKDIEDGVAHRNDMLQQLFDIVKEKGEKVNFTTKEATLESWVAMFAGSDTTAVAFRTTFYHLMRNPEALAKAHAEIDAAIAVGSLSSPIKYSETTTKLPFVSASIKEAMRLHPSVGLNMQRHAPVEGIELAGKHIPSGYRIGINPAVAHYDKAVFGTDADQFRPERWLVSEEEWKGMDKHLLIFGAGTRTCIGKNISLVELHTLVPEILRHFDLKMAHNRPWSTSNRWFNKQTDLLVDVERR</sequence>
<dbReference type="PRINTS" id="PR00463">
    <property type="entry name" value="EP450I"/>
</dbReference>
<evidence type="ECO:0000256" key="1">
    <source>
        <dbReference type="ARBA" id="ARBA00001971"/>
    </source>
</evidence>
<dbReference type="InterPro" id="IPR001128">
    <property type="entry name" value="Cyt_P450"/>
</dbReference>
<keyword evidence="7" id="KW-1185">Reference proteome</keyword>
<evidence type="ECO:0000256" key="5">
    <source>
        <dbReference type="RuleBase" id="RU000461"/>
    </source>
</evidence>
<reference evidence="6" key="1">
    <citation type="journal article" date="2021" name="Nat. Commun.">
        <title>Genetic determinants of endophytism in the Arabidopsis root mycobiome.</title>
        <authorList>
            <person name="Mesny F."/>
            <person name="Miyauchi S."/>
            <person name="Thiergart T."/>
            <person name="Pickel B."/>
            <person name="Atanasova L."/>
            <person name="Karlsson M."/>
            <person name="Huettel B."/>
            <person name="Barry K.W."/>
            <person name="Haridas S."/>
            <person name="Chen C."/>
            <person name="Bauer D."/>
            <person name="Andreopoulos W."/>
            <person name="Pangilinan J."/>
            <person name="LaButti K."/>
            <person name="Riley R."/>
            <person name="Lipzen A."/>
            <person name="Clum A."/>
            <person name="Drula E."/>
            <person name="Henrissat B."/>
            <person name="Kohler A."/>
            <person name="Grigoriev I.V."/>
            <person name="Martin F.M."/>
            <person name="Hacquard S."/>
        </authorList>
    </citation>
    <scope>NUCLEOTIDE SEQUENCE</scope>
    <source>
        <strain evidence="6">MPI-CAGE-CH-0243</strain>
    </source>
</reference>
<dbReference type="GO" id="GO:0005506">
    <property type="term" value="F:iron ion binding"/>
    <property type="evidence" value="ECO:0007669"/>
    <property type="project" value="InterPro"/>
</dbReference>
<dbReference type="GO" id="GO:0004497">
    <property type="term" value="F:monooxygenase activity"/>
    <property type="evidence" value="ECO:0007669"/>
    <property type="project" value="UniProtKB-KW"/>
</dbReference>
<dbReference type="AlphaFoldDB" id="A0A9P9IA56"/>
<dbReference type="SUPFAM" id="SSF48264">
    <property type="entry name" value="Cytochrome P450"/>
    <property type="match status" value="1"/>
</dbReference>
<comment type="caution">
    <text evidence="6">The sequence shown here is derived from an EMBL/GenBank/DDBJ whole genome shotgun (WGS) entry which is preliminary data.</text>
</comment>
<dbReference type="InterPro" id="IPR036396">
    <property type="entry name" value="Cyt_P450_sf"/>
</dbReference>
<feature type="binding site" description="axial binding residue" evidence="4">
    <location>
        <position position="404"/>
    </location>
    <ligand>
        <name>heme</name>
        <dbReference type="ChEBI" id="CHEBI:30413"/>
    </ligand>
    <ligandPart>
        <name>Fe</name>
        <dbReference type="ChEBI" id="CHEBI:18248"/>
    </ligandPart>
</feature>
<evidence type="ECO:0000313" key="6">
    <source>
        <dbReference type="EMBL" id="KAH7112487.1"/>
    </source>
</evidence>
<dbReference type="InterPro" id="IPR017972">
    <property type="entry name" value="Cyt_P450_CS"/>
</dbReference>
<dbReference type="GO" id="GO:0020037">
    <property type="term" value="F:heme binding"/>
    <property type="evidence" value="ECO:0007669"/>
    <property type="project" value="InterPro"/>
</dbReference>
<evidence type="ECO:0000313" key="7">
    <source>
        <dbReference type="Proteomes" id="UP000700596"/>
    </source>
</evidence>
<organism evidence="6 7">
    <name type="scientific">Dendryphion nanum</name>
    <dbReference type="NCBI Taxonomy" id="256645"/>
    <lineage>
        <taxon>Eukaryota</taxon>
        <taxon>Fungi</taxon>
        <taxon>Dikarya</taxon>
        <taxon>Ascomycota</taxon>
        <taxon>Pezizomycotina</taxon>
        <taxon>Dothideomycetes</taxon>
        <taxon>Pleosporomycetidae</taxon>
        <taxon>Pleosporales</taxon>
        <taxon>Torulaceae</taxon>
        <taxon>Dendryphion</taxon>
    </lineage>
</organism>
<protein>
    <submittedName>
        <fullName evidence="6">Cytochrome P450</fullName>
    </submittedName>
</protein>
<dbReference type="Proteomes" id="UP000700596">
    <property type="component" value="Unassembled WGS sequence"/>
</dbReference>
<gene>
    <name evidence="6" type="ORF">B0J11DRAFT_446887</name>
</gene>
<dbReference type="PANTHER" id="PTHR24305">
    <property type="entry name" value="CYTOCHROME P450"/>
    <property type="match status" value="1"/>
</dbReference>
<dbReference type="PROSITE" id="PS00086">
    <property type="entry name" value="CYTOCHROME_P450"/>
    <property type="match status" value="1"/>
</dbReference>
<dbReference type="Gene3D" id="1.10.630.10">
    <property type="entry name" value="Cytochrome P450"/>
    <property type="match status" value="1"/>
</dbReference>
<name>A0A9P9IA56_9PLEO</name>
<dbReference type="PANTHER" id="PTHR24305:SF229">
    <property type="entry name" value="P450, PUTATIVE (EUROFUNG)-RELATED"/>
    <property type="match status" value="1"/>
</dbReference>
<comment type="similarity">
    <text evidence="5">Belongs to the cytochrome P450 family.</text>
</comment>
<dbReference type="Pfam" id="PF00067">
    <property type="entry name" value="p450"/>
    <property type="match status" value="1"/>
</dbReference>
<evidence type="ECO:0000256" key="4">
    <source>
        <dbReference type="PIRSR" id="PIRSR602401-1"/>
    </source>
</evidence>
<dbReference type="CDD" id="cd11060">
    <property type="entry name" value="CYP57A1-like"/>
    <property type="match status" value="1"/>
</dbReference>
<keyword evidence="3 4" id="KW-0408">Iron</keyword>